<sequence length="288" mass="33905">MLKLWGQIIFYSIGLFVIFSLFPVHDYANNMTLKSLFPITFSSWWFASTYFVLYLIHPFLNRLLNGLDKKAYQSLLILLVTMWSVIPTLTASNFQSNYLWWFVTLYVIAGYARLYGFNHNLTSKQYFFWSGIFSAFTYLSNITFTVLGTKWEKLAAYATHFYGMEKLSILLIALSLFLGFMKLDVPYNKFINLLASTTFGIYLLHDHRILRPFLWHDIFQNQHYQDSLLLIPYSILVVGLVYSACALIDLIRQKFVEKAFIRWVDRHEDKLLKLLSKLGQFCRRLVFG</sequence>
<dbReference type="EMBL" id="VYWO01000001">
    <property type="protein sequence ID" value="KAA9302212.1"/>
    <property type="molecule type" value="Genomic_DNA"/>
</dbReference>
<evidence type="ECO:0000313" key="3">
    <source>
        <dbReference type="EMBL" id="KAA9302212.1"/>
    </source>
</evidence>
<dbReference type="OrthoDB" id="9816377at2"/>
<feature type="transmembrane region" description="Helical" evidence="1">
    <location>
        <begin position="7"/>
        <end position="24"/>
    </location>
</feature>
<dbReference type="Pfam" id="PF01757">
    <property type="entry name" value="Acyl_transf_3"/>
    <property type="match status" value="1"/>
</dbReference>
<keyword evidence="1" id="KW-0472">Membrane</keyword>
<evidence type="ECO:0000259" key="2">
    <source>
        <dbReference type="Pfam" id="PF01757"/>
    </source>
</evidence>
<keyword evidence="3" id="KW-0808">Transferase</keyword>
<feature type="transmembrane region" description="Helical" evidence="1">
    <location>
        <begin position="167"/>
        <end position="183"/>
    </location>
</feature>
<keyword evidence="1" id="KW-1133">Transmembrane helix</keyword>
<reference evidence="3 4" key="1">
    <citation type="submission" date="2019-09" db="EMBL/GenBank/DDBJ databases">
        <title>Draft genome sequence assemblies of isolates from the urinary tract.</title>
        <authorList>
            <person name="Mores C.R."/>
            <person name="Putonti C."/>
            <person name="Wolfe A.J."/>
        </authorList>
    </citation>
    <scope>NUCLEOTIDE SEQUENCE [LARGE SCALE GENOMIC DNA]</scope>
    <source>
        <strain evidence="3 4">UMB623</strain>
    </source>
</reference>
<gene>
    <name evidence="3" type="ORF">F6I03_03080</name>
</gene>
<evidence type="ECO:0000256" key="1">
    <source>
        <dbReference type="SAM" id="Phobius"/>
    </source>
</evidence>
<feature type="transmembrane region" description="Helical" evidence="1">
    <location>
        <begin position="230"/>
        <end position="251"/>
    </location>
</feature>
<proteinExistence type="predicted"/>
<feature type="transmembrane region" description="Helical" evidence="1">
    <location>
        <begin position="36"/>
        <end position="60"/>
    </location>
</feature>
<feature type="transmembrane region" description="Helical" evidence="1">
    <location>
        <begin position="72"/>
        <end position="92"/>
    </location>
</feature>
<dbReference type="InterPro" id="IPR002656">
    <property type="entry name" value="Acyl_transf_3_dom"/>
</dbReference>
<dbReference type="GO" id="GO:0016747">
    <property type="term" value="F:acyltransferase activity, transferring groups other than amino-acyl groups"/>
    <property type="evidence" value="ECO:0007669"/>
    <property type="project" value="InterPro"/>
</dbReference>
<dbReference type="Proteomes" id="UP000327148">
    <property type="component" value="Unassembled WGS sequence"/>
</dbReference>
<organism evidence="3 4">
    <name type="scientific">Aerococcus sanguinicola</name>
    <dbReference type="NCBI Taxonomy" id="119206"/>
    <lineage>
        <taxon>Bacteria</taxon>
        <taxon>Bacillati</taxon>
        <taxon>Bacillota</taxon>
        <taxon>Bacilli</taxon>
        <taxon>Lactobacillales</taxon>
        <taxon>Aerococcaceae</taxon>
        <taxon>Aerococcus</taxon>
    </lineage>
</organism>
<feature type="transmembrane region" description="Helical" evidence="1">
    <location>
        <begin position="126"/>
        <end position="147"/>
    </location>
</feature>
<feature type="transmembrane region" description="Helical" evidence="1">
    <location>
        <begin position="98"/>
        <end position="114"/>
    </location>
</feature>
<evidence type="ECO:0000313" key="4">
    <source>
        <dbReference type="Proteomes" id="UP000327148"/>
    </source>
</evidence>
<accession>A0A5N1GN44</accession>
<protein>
    <submittedName>
        <fullName evidence="3">Acyltransferase family protein</fullName>
    </submittedName>
</protein>
<name>A0A5N1GN44_9LACT</name>
<keyword evidence="1" id="KW-0812">Transmembrane</keyword>
<keyword evidence="3" id="KW-0012">Acyltransferase</keyword>
<dbReference type="AlphaFoldDB" id="A0A5N1GN44"/>
<comment type="caution">
    <text evidence="3">The sequence shown here is derived from an EMBL/GenBank/DDBJ whole genome shotgun (WGS) entry which is preliminary data.</text>
</comment>
<feature type="transmembrane region" description="Helical" evidence="1">
    <location>
        <begin position="190"/>
        <end position="210"/>
    </location>
</feature>
<feature type="domain" description="Acyltransferase 3" evidence="2">
    <location>
        <begin position="4"/>
        <end position="244"/>
    </location>
</feature>